<feature type="region of interest" description="Disordered" evidence="1">
    <location>
        <begin position="39"/>
        <end position="76"/>
    </location>
</feature>
<evidence type="ECO:0000256" key="1">
    <source>
        <dbReference type="SAM" id="MobiDB-lite"/>
    </source>
</evidence>
<feature type="compositionally biased region" description="Polar residues" evidence="1">
    <location>
        <begin position="39"/>
        <end position="49"/>
    </location>
</feature>
<reference evidence="3" key="2">
    <citation type="submission" date="2017-02" db="UniProtKB">
        <authorList>
            <consortium name="WormBaseParasite"/>
        </authorList>
    </citation>
    <scope>IDENTIFICATION</scope>
</reference>
<evidence type="ECO:0000313" key="2">
    <source>
        <dbReference type="Proteomes" id="UP000035642"/>
    </source>
</evidence>
<organism evidence="2 3">
    <name type="scientific">Angiostrongylus cantonensis</name>
    <name type="common">Rat lungworm</name>
    <dbReference type="NCBI Taxonomy" id="6313"/>
    <lineage>
        <taxon>Eukaryota</taxon>
        <taxon>Metazoa</taxon>
        <taxon>Ecdysozoa</taxon>
        <taxon>Nematoda</taxon>
        <taxon>Chromadorea</taxon>
        <taxon>Rhabditida</taxon>
        <taxon>Rhabditina</taxon>
        <taxon>Rhabditomorpha</taxon>
        <taxon>Strongyloidea</taxon>
        <taxon>Metastrongylidae</taxon>
        <taxon>Angiostrongylus</taxon>
    </lineage>
</organism>
<keyword evidence="2" id="KW-1185">Reference proteome</keyword>
<name>A0A0K0D3H7_ANGCA</name>
<dbReference type="AlphaFoldDB" id="A0A0K0D3H7"/>
<sequence length="320" mass="35400">MSESRKCDDESDKETGFAEFISIGHDIIDEIITAIENESSGSFTKQSSRSPHEIPKRKLFSGSSGRTSEHLEADDTTTNATPKFICGKVELEKVDALVDIISEDMVTDTSYEAPCSEMTPSSPNHCQQQLEVKEESLLFTEDRNRSYSPIPVHSYQRSDSGDRLRLKPFSTDNSCLDLGVFSTEGSIAGTPIEKHPERNVLAALVTTSSIWTMSKLKAFRQAVYKIANIPSCLDEFTFEVSVPFASLHIIILQGSRVTEKVPRPLGRVTLRRADVVNHSGRELSLPLQVVSKNREVTGQICIDIKRHGATFGIRSASCTT</sequence>
<evidence type="ECO:0000313" key="3">
    <source>
        <dbReference type="WBParaSite" id="ACAC_0000462201-mRNA-1"/>
    </source>
</evidence>
<protein>
    <submittedName>
        <fullName evidence="3">C2 domain-containing protein</fullName>
    </submittedName>
</protein>
<reference evidence="2" key="1">
    <citation type="submission" date="2012-09" db="EMBL/GenBank/DDBJ databases">
        <authorList>
            <person name="Martin A.A."/>
        </authorList>
    </citation>
    <scope>NUCLEOTIDE SEQUENCE</scope>
</reference>
<dbReference type="WBParaSite" id="ACAC_0000462201-mRNA-1">
    <property type="protein sequence ID" value="ACAC_0000462201-mRNA-1"/>
    <property type="gene ID" value="ACAC_0000462201"/>
</dbReference>
<proteinExistence type="predicted"/>
<dbReference type="Proteomes" id="UP000035642">
    <property type="component" value="Unassembled WGS sequence"/>
</dbReference>
<accession>A0A0K0D3H7</accession>